<dbReference type="Proteomes" id="UP000505377">
    <property type="component" value="Chromosome"/>
</dbReference>
<dbReference type="PANTHER" id="PTHR36115">
    <property type="entry name" value="PROLINE-RICH ANTIGEN HOMOLOG-RELATED"/>
    <property type="match status" value="1"/>
</dbReference>
<name>A0A6M6JT48_9PSEU</name>
<dbReference type="PANTHER" id="PTHR36115:SF6">
    <property type="entry name" value="PROLINE-RICH ANTIGEN HOMOLOG"/>
    <property type="match status" value="1"/>
</dbReference>
<organism evidence="2 3">
    <name type="scientific">Pseudonocardia broussonetiae</name>
    <dbReference type="NCBI Taxonomy" id="2736640"/>
    <lineage>
        <taxon>Bacteria</taxon>
        <taxon>Bacillati</taxon>
        <taxon>Actinomycetota</taxon>
        <taxon>Actinomycetes</taxon>
        <taxon>Pseudonocardiales</taxon>
        <taxon>Pseudonocardiaceae</taxon>
        <taxon>Pseudonocardia</taxon>
    </lineage>
</organism>
<dbReference type="RefSeq" id="WP_172165744.1">
    <property type="nucleotide sequence ID" value="NZ_CP053564.1"/>
</dbReference>
<keyword evidence="1" id="KW-0812">Transmembrane</keyword>
<evidence type="ECO:0000313" key="2">
    <source>
        <dbReference type="EMBL" id="QJY49599.1"/>
    </source>
</evidence>
<proteinExistence type="predicted"/>
<keyword evidence="1" id="KW-1133">Transmembrane helix</keyword>
<dbReference type="AlphaFoldDB" id="A0A6M6JT48"/>
<gene>
    <name evidence="2" type="ORF">HOP40_30745</name>
</gene>
<sequence length="151" mass="15566">MPRWIDTWMPGSGPEAPGGAYPGERLGLPAQGVSAVAGFGRRLAALTVDWLIGYGIAALFLGADVGTSPFAVLGVWFLLTAVPVAVFGSSAGMTALGIRVASVGAEPVIGVPRALLRTALIALLVPPLVRDADGRGWHDRAARTVVVRTRA</sequence>
<protein>
    <submittedName>
        <fullName evidence="2">RDD family protein</fullName>
    </submittedName>
</protein>
<accession>A0A6M6JT48</accession>
<dbReference type="PIRSF" id="PIRSF021697">
    <property type="entry name" value="UCP021697"/>
    <property type="match status" value="1"/>
</dbReference>
<evidence type="ECO:0000313" key="3">
    <source>
        <dbReference type="Proteomes" id="UP000505377"/>
    </source>
</evidence>
<dbReference type="InterPro" id="IPR051791">
    <property type="entry name" value="Pra-immunoreactive"/>
</dbReference>
<dbReference type="KEGG" id="pbro:HOP40_30745"/>
<keyword evidence="3" id="KW-1185">Reference proteome</keyword>
<evidence type="ECO:0000256" key="1">
    <source>
        <dbReference type="SAM" id="Phobius"/>
    </source>
</evidence>
<feature type="transmembrane region" description="Helical" evidence="1">
    <location>
        <begin position="69"/>
        <end position="89"/>
    </location>
</feature>
<reference evidence="2 3" key="1">
    <citation type="submission" date="2020-05" db="EMBL/GenBank/DDBJ databases">
        <authorList>
            <person name="Mo P."/>
        </authorList>
    </citation>
    <scope>NUCLEOTIDE SEQUENCE [LARGE SCALE GENOMIC DNA]</scope>
    <source>
        <strain evidence="2 3">Gen01</strain>
    </source>
</reference>
<dbReference type="EMBL" id="CP053564">
    <property type="protein sequence ID" value="QJY49599.1"/>
    <property type="molecule type" value="Genomic_DNA"/>
</dbReference>
<dbReference type="InterPro" id="IPR016795">
    <property type="entry name" value="UCP021697"/>
</dbReference>
<feature type="transmembrane region" description="Helical" evidence="1">
    <location>
        <begin position="43"/>
        <end position="63"/>
    </location>
</feature>
<keyword evidence="1" id="KW-0472">Membrane</keyword>